<organism evidence="1 2">
    <name type="scientific">Scleromatobacter humisilvae</name>
    <dbReference type="NCBI Taxonomy" id="2897159"/>
    <lineage>
        <taxon>Bacteria</taxon>
        <taxon>Pseudomonadati</taxon>
        <taxon>Pseudomonadota</taxon>
        <taxon>Betaproteobacteria</taxon>
        <taxon>Burkholderiales</taxon>
        <taxon>Sphaerotilaceae</taxon>
        <taxon>Scleromatobacter</taxon>
    </lineage>
</organism>
<dbReference type="EMBL" id="JAJLJH010000002">
    <property type="protein sequence ID" value="MCK9686628.1"/>
    <property type="molecule type" value="Genomic_DNA"/>
</dbReference>
<sequence>MPYSNVWESRGVCTRFSGTVSAGEYVRSAEEICADPRFDDLRFVIKDLLAIDGHSIDREAIDPIAAIRYGARYTNPNIYLIVLTTDARLAPLAQPGPKSFLRGLYETCAFADEAAARRWLAAQPPLTRLGSALKP</sequence>
<dbReference type="RefSeq" id="WP_275682645.1">
    <property type="nucleotide sequence ID" value="NZ_JAJLJH010000002.1"/>
</dbReference>
<protein>
    <submittedName>
        <fullName evidence="1">Uncharacterized protein</fullName>
    </submittedName>
</protein>
<name>A0A9X2BZF7_9BURK</name>
<dbReference type="AlphaFoldDB" id="A0A9X2BZF7"/>
<proteinExistence type="predicted"/>
<evidence type="ECO:0000313" key="2">
    <source>
        <dbReference type="Proteomes" id="UP001139353"/>
    </source>
</evidence>
<keyword evidence="2" id="KW-1185">Reference proteome</keyword>
<dbReference type="Proteomes" id="UP001139353">
    <property type="component" value="Unassembled WGS sequence"/>
</dbReference>
<gene>
    <name evidence="1" type="ORF">LPC04_13005</name>
</gene>
<comment type="caution">
    <text evidence="1">The sequence shown here is derived from an EMBL/GenBank/DDBJ whole genome shotgun (WGS) entry which is preliminary data.</text>
</comment>
<reference evidence="1" key="1">
    <citation type="submission" date="2021-11" db="EMBL/GenBank/DDBJ databases">
        <title>BS-T2-15 a new species belonging to the Comamonadaceae family isolated from the soil of a French oak forest.</title>
        <authorList>
            <person name="Mieszkin S."/>
            <person name="Alain K."/>
        </authorList>
    </citation>
    <scope>NUCLEOTIDE SEQUENCE</scope>
    <source>
        <strain evidence="1">BS-T2-15</strain>
    </source>
</reference>
<accession>A0A9X2BZF7</accession>
<evidence type="ECO:0000313" key="1">
    <source>
        <dbReference type="EMBL" id="MCK9686628.1"/>
    </source>
</evidence>